<reference evidence="5 6" key="1">
    <citation type="journal article" date="2011" name="Stand. Genomic Sci.">
        <title>Non-contiguous finished genome sequence and contextual data of the filamentous soil bacterium Ktedonobacter racemifer type strain (SOSP1-21).</title>
        <authorList>
            <person name="Chang Y.J."/>
            <person name="Land M."/>
            <person name="Hauser L."/>
            <person name="Chertkov O."/>
            <person name="Del Rio T.G."/>
            <person name="Nolan M."/>
            <person name="Copeland A."/>
            <person name="Tice H."/>
            <person name="Cheng J.F."/>
            <person name="Lucas S."/>
            <person name="Han C."/>
            <person name="Goodwin L."/>
            <person name="Pitluck S."/>
            <person name="Ivanova N."/>
            <person name="Ovchinikova G."/>
            <person name="Pati A."/>
            <person name="Chen A."/>
            <person name="Palaniappan K."/>
            <person name="Mavromatis K."/>
            <person name="Liolios K."/>
            <person name="Brettin T."/>
            <person name="Fiebig A."/>
            <person name="Rohde M."/>
            <person name="Abt B."/>
            <person name="Goker M."/>
            <person name="Detter J.C."/>
            <person name="Woyke T."/>
            <person name="Bristow J."/>
            <person name="Eisen J.A."/>
            <person name="Markowitz V."/>
            <person name="Hugenholtz P."/>
            <person name="Kyrpides N.C."/>
            <person name="Klenk H.P."/>
            <person name="Lapidus A."/>
        </authorList>
    </citation>
    <scope>NUCLEOTIDE SEQUENCE [LARGE SCALE GENOMIC DNA]</scope>
    <source>
        <strain evidence="6">DSM 44963</strain>
    </source>
</reference>
<evidence type="ECO:0000256" key="3">
    <source>
        <dbReference type="SAM" id="MobiDB-lite"/>
    </source>
</evidence>
<comment type="caution">
    <text evidence="5">The sequence shown here is derived from an EMBL/GenBank/DDBJ whole genome shotgun (WGS) entry which is preliminary data.</text>
</comment>
<proteinExistence type="inferred from homology"/>
<dbReference type="STRING" id="485913.Krac_2535"/>
<keyword evidence="6" id="KW-1185">Reference proteome</keyword>
<dbReference type="PANTHER" id="PTHR43673">
    <property type="entry name" value="NAD(P)H NITROREDUCTASE YDGI-RELATED"/>
    <property type="match status" value="1"/>
</dbReference>
<sequence length="178" mass="19559">MQEIKGKAQVAELIRTQRATRQYSQQAVSEEDIRTILNAGRRAQSSNNTQPWQFIVVRDREILKQLAEGGKYTAHVPHAAFAIALVASSKTGSADFDLGQAAAYLQLAAWDLGIGSCITWMHYPEKAKEALHVPTDLEFHIVLSFGYPAPQEHPQATNRLSSAAGASPGYQKERSQAL</sequence>
<dbReference type="InParanoid" id="D6TYZ6"/>
<dbReference type="eggNOG" id="COG0778">
    <property type="taxonomic scope" value="Bacteria"/>
</dbReference>
<evidence type="ECO:0000313" key="6">
    <source>
        <dbReference type="Proteomes" id="UP000004508"/>
    </source>
</evidence>
<dbReference type="InterPro" id="IPR029479">
    <property type="entry name" value="Nitroreductase"/>
</dbReference>
<dbReference type="PANTHER" id="PTHR43673:SF10">
    <property type="entry name" value="NADH DEHYDROGENASE_NAD(P)H NITROREDUCTASE XCC3605-RELATED"/>
    <property type="match status" value="1"/>
</dbReference>
<accession>D6TYZ6</accession>
<dbReference type="FunCoup" id="D6TYZ6">
    <property type="interactions" value="85"/>
</dbReference>
<evidence type="ECO:0000259" key="4">
    <source>
        <dbReference type="Pfam" id="PF00881"/>
    </source>
</evidence>
<dbReference type="GO" id="GO:0016491">
    <property type="term" value="F:oxidoreductase activity"/>
    <property type="evidence" value="ECO:0007669"/>
    <property type="project" value="UniProtKB-KW"/>
</dbReference>
<dbReference type="Proteomes" id="UP000004508">
    <property type="component" value="Unassembled WGS sequence"/>
</dbReference>
<name>D6TYZ6_KTERA</name>
<evidence type="ECO:0000256" key="1">
    <source>
        <dbReference type="ARBA" id="ARBA00007118"/>
    </source>
</evidence>
<dbReference type="CDD" id="cd02062">
    <property type="entry name" value="Nitro_FMN_reductase"/>
    <property type="match status" value="1"/>
</dbReference>
<protein>
    <submittedName>
        <fullName evidence="5">Nitroreductase</fullName>
    </submittedName>
</protein>
<gene>
    <name evidence="5" type="ORF">Krac_2535</name>
</gene>
<keyword evidence="2" id="KW-0560">Oxidoreductase</keyword>
<comment type="similarity">
    <text evidence="1">Belongs to the nitroreductase family.</text>
</comment>
<dbReference type="OrthoDB" id="9812105at2"/>
<evidence type="ECO:0000313" key="5">
    <source>
        <dbReference type="EMBL" id="EFH81786.1"/>
    </source>
</evidence>
<dbReference type="SUPFAM" id="SSF55469">
    <property type="entry name" value="FMN-dependent nitroreductase-like"/>
    <property type="match status" value="1"/>
</dbReference>
<dbReference type="AlphaFoldDB" id="D6TYZ6"/>
<feature type="domain" description="Nitroreductase" evidence="4">
    <location>
        <begin position="14"/>
        <end position="68"/>
    </location>
</feature>
<evidence type="ECO:0000256" key="2">
    <source>
        <dbReference type="ARBA" id="ARBA00023002"/>
    </source>
</evidence>
<dbReference type="Gene3D" id="3.40.109.10">
    <property type="entry name" value="NADH Oxidase"/>
    <property type="match status" value="1"/>
</dbReference>
<dbReference type="InterPro" id="IPR000415">
    <property type="entry name" value="Nitroreductase-like"/>
</dbReference>
<feature type="domain" description="Nitroreductase" evidence="4">
    <location>
        <begin position="87"/>
        <end position="147"/>
    </location>
</feature>
<dbReference type="EMBL" id="ADVG01000004">
    <property type="protein sequence ID" value="EFH81786.1"/>
    <property type="molecule type" value="Genomic_DNA"/>
</dbReference>
<dbReference type="RefSeq" id="WP_007919364.1">
    <property type="nucleotide sequence ID" value="NZ_ADVG01000004.1"/>
</dbReference>
<feature type="region of interest" description="Disordered" evidence="3">
    <location>
        <begin position="153"/>
        <end position="178"/>
    </location>
</feature>
<organism evidence="5 6">
    <name type="scientific">Ktedonobacter racemifer DSM 44963</name>
    <dbReference type="NCBI Taxonomy" id="485913"/>
    <lineage>
        <taxon>Bacteria</taxon>
        <taxon>Bacillati</taxon>
        <taxon>Chloroflexota</taxon>
        <taxon>Ktedonobacteria</taxon>
        <taxon>Ktedonobacterales</taxon>
        <taxon>Ktedonobacteraceae</taxon>
        <taxon>Ktedonobacter</taxon>
    </lineage>
</organism>
<dbReference type="Pfam" id="PF00881">
    <property type="entry name" value="Nitroreductase"/>
    <property type="match status" value="2"/>
</dbReference>